<evidence type="ECO:0000256" key="10">
    <source>
        <dbReference type="PIRSR" id="PIRSR634016-4"/>
    </source>
</evidence>
<evidence type="ECO:0000313" key="15">
    <source>
        <dbReference type="EMBL" id="WFD34664.1"/>
    </source>
</evidence>
<dbReference type="SUPFAM" id="SSF55486">
    <property type="entry name" value="Metalloproteases ('zincins'), catalytic domain"/>
    <property type="match status" value="1"/>
</dbReference>
<dbReference type="EMBL" id="CP119878">
    <property type="protein sequence ID" value="WFD34664.1"/>
    <property type="molecule type" value="Genomic_DNA"/>
</dbReference>
<keyword evidence="4 9" id="KW-0479">Metal-binding</keyword>
<dbReference type="FunFam" id="1.25.50.20:FF:000002">
    <property type="entry name" value="Aminopeptidase"/>
    <property type="match status" value="1"/>
</dbReference>
<dbReference type="GO" id="GO:0042277">
    <property type="term" value="F:peptide binding"/>
    <property type="evidence" value="ECO:0007669"/>
    <property type="project" value="TreeGrafter"/>
</dbReference>
<dbReference type="GO" id="GO:0005615">
    <property type="term" value="C:extracellular space"/>
    <property type="evidence" value="ECO:0007669"/>
    <property type="project" value="TreeGrafter"/>
</dbReference>
<dbReference type="GO" id="GO:0006508">
    <property type="term" value="P:proteolysis"/>
    <property type="evidence" value="ECO:0007669"/>
    <property type="project" value="UniProtKB-KW"/>
</dbReference>
<sequence>MSDDAGGVRALLARLREQDAKKEAPRETPPQEPESIRRRWVRSDSKAGAAAGIWAPDGVQPITAHEETARDAPPKRRSGQLSLHEAEAAVRRLAKDDRFVAELRKLKEAQDALEELLAEQRAAIIGADGERLHGPEYVHTADSALRVQTEHARWTWDALRRWDEELERQQHKLAKAFSTLSFTQRLQTPVRVPTYKTMTTTAGDDGSKWFRLPAEVRPEHYDLTIVSDLERLEYSGVVTATLNIQANTSSIAFNAADGLRLSQVLVEADGVQSSPIAPQIDAKHERVTVPLGATLAAGARAKITVAFSRPIDGSMMGYYHSTWSHEGRKGNYALTQFEPTSARRAFPCWDEPELKATYAVQLVHRTATTALGNMPADDEHAVDAAEVAKILRAAELSFDAPKLEGEWTLTRFGTTPRVSSYLVAWADGEFEHISGSYKSPLTGNTVPMRVYTTPEYIHQAQFALEVKERVLPEYERVFDVAYPLPKLDTLVASDFDAGAMENWGLITGRTSVFLYDEKSGLQGKKVTAGVQSHECAHMWFGNIATLAWWDNLWLNEAFATLMGEVIILDRVFPEWRSASDFIVSHLGRALDLDAKRSSHPIEVPLAGDNVEDAINQVFDAISYSKGASVLRMLAQTIIGEDVFLRGVSIYLKRHLYGNATTRDLWSALSEASGVDVPAIMDNWVLRQGFPVLTVTDAGSGRVNIRQNRFLSTGDVRPEEDETIWHVPLALRSVVDGKRTDTPLVLDTREKTIEVDGLWKLNADTVGVYRVAYPTEHLAKLGAAAKREGFSLEDRVGLVSDAFTLAQAGYSRTSGSLALMHALRGDDSYLVNQAAAQNLAALSSALWEAPADVRAAIDRFRAAVFGPLARELTFDAGADDSNELRELRTTVVTAAAAAGDEWALSQVRERFAPLAESGDDSKINPDLLRAVLANAVRYGGEREYEAVLAVYHKPATPAHKNAAMLALGATRDPKLISRTIEFLFGGTVKPQDYMYFFSSLSSNVAGRRVLWDTVQERFDELVRTFDGNFSLAGLLRMSIASLTTDKDADAVEAFFRERNTSKYSMALAQGLDAIRSQARWLARDTDDVIEWLRANGYL</sequence>
<evidence type="ECO:0000256" key="3">
    <source>
        <dbReference type="ARBA" id="ARBA00022670"/>
    </source>
</evidence>
<feature type="domain" description="Aminopeptidase N-like N-terminal" evidence="14">
    <location>
        <begin position="218"/>
        <end position="383"/>
    </location>
</feature>
<dbReference type="InterPro" id="IPR014782">
    <property type="entry name" value="Peptidase_M1_dom"/>
</dbReference>
<dbReference type="Pfam" id="PF17900">
    <property type="entry name" value="Peptidase_M1_N"/>
    <property type="match status" value="1"/>
</dbReference>
<dbReference type="FunFam" id="1.10.390.10:FF:000006">
    <property type="entry name" value="Puromycin-sensitive aminopeptidase"/>
    <property type="match status" value="1"/>
</dbReference>
<dbReference type="InterPro" id="IPR045357">
    <property type="entry name" value="Aminopeptidase_N-like_N"/>
</dbReference>
<comment type="similarity">
    <text evidence="1">Belongs to the peptidase M1 family.</text>
</comment>
<evidence type="ECO:0000256" key="2">
    <source>
        <dbReference type="ARBA" id="ARBA00022438"/>
    </source>
</evidence>
<dbReference type="GO" id="GO:0005737">
    <property type="term" value="C:cytoplasm"/>
    <property type="evidence" value="ECO:0007669"/>
    <property type="project" value="TreeGrafter"/>
</dbReference>
<evidence type="ECO:0000256" key="4">
    <source>
        <dbReference type="ARBA" id="ARBA00022723"/>
    </source>
</evidence>
<keyword evidence="16" id="KW-1185">Reference proteome</keyword>
<feature type="region of interest" description="Disordered" evidence="11">
    <location>
        <begin position="14"/>
        <end position="50"/>
    </location>
</feature>
<dbReference type="GO" id="GO:0043171">
    <property type="term" value="P:peptide catabolic process"/>
    <property type="evidence" value="ECO:0007669"/>
    <property type="project" value="TreeGrafter"/>
</dbReference>
<evidence type="ECO:0000256" key="8">
    <source>
        <dbReference type="PIRSR" id="PIRSR634016-1"/>
    </source>
</evidence>
<evidence type="ECO:0000256" key="5">
    <source>
        <dbReference type="ARBA" id="ARBA00022801"/>
    </source>
</evidence>
<dbReference type="Pfam" id="PF11838">
    <property type="entry name" value="ERAP1_C"/>
    <property type="match status" value="1"/>
</dbReference>
<feature type="compositionally biased region" description="Basic and acidic residues" evidence="11">
    <location>
        <begin position="14"/>
        <end position="26"/>
    </location>
</feature>
<evidence type="ECO:0000313" key="16">
    <source>
        <dbReference type="Proteomes" id="UP001219933"/>
    </source>
</evidence>
<dbReference type="CDD" id="cd09601">
    <property type="entry name" value="M1_APN-Q_like"/>
    <property type="match status" value="1"/>
</dbReference>
<name>A0AAF0J6K5_9BASI</name>
<feature type="domain" description="Peptidase M1 membrane alanine aminopeptidase" evidence="12">
    <location>
        <begin position="462"/>
        <end position="683"/>
    </location>
</feature>
<feature type="domain" description="ERAP1-like C-terminal" evidence="13">
    <location>
        <begin position="758"/>
        <end position="1074"/>
    </location>
</feature>
<dbReference type="GO" id="GO:0070006">
    <property type="term" value="F:metalloaminopeptidase activity"/>
    <property type="evidence" value="ECO:0007669"/>
    <property type="project" value="TreeGrafter"/>
</dbReference>
<evidence type="ECO:0000256" key="6">
    <source>
        <dbReference type="ARBA" id="ARBA00022833"/>
    </source>
</evidence>
<organism evidence="15 16">
    <name type="scientific">Malassezia cuniculi</name>
    <dbReference type="NCBI Taxonomy" id="948313"/>
    <lineage>
        <taxon>Eukaryota</taxon>
        <taxon>Fungi</taxon>
        <taxon>Dikarya</taxon>
        <taxon>Basidiomycota</taxon>
        <taxon>Ustilaginomycotina</taxon>
        <taxon>Malasseziomycetes</taxon>
        <taxon>Malasseziales</taxon>
        <taxon>Malasseziaceae</taxon>
        <taxon>Malassezia</taxon>
    </lineage>
</organism>
<evidence type="ECO:0000256" key="9">
    <source>
        <dbReference type="PIRSR" id="PIRSR634016-3"/>
    </source>
</evidence>
<gene>
    <name evidence="15" type="primary">APE2_2</name>
    <name evidence="15" type="ORF">MCUN1_001505</name>
</gene>
<dbReference type="InterPro" id="IPR001930">
    <property type="entry name" value="Peptidase_M1"/>
</dbReference>
<evidence type="ECO:0000259" key="12">
    <source>
        <dbReference type="Pfam" id="PF01433"/>
    </source>
</evidence>
<evidence type="ECO:0000256" key="11">
    <source>
        <dbReference type="SAM" id="MobiDB-lite"/>
    </source>
</evidence>
<comment type="cofactor">
    <cofactor evidence="9">
        <name>Zn(2+)</name>
        <dbReference type="ChEBI" id="CHEBI:29105"/>
    </cofactor>
    <text evidence="9">Binds 1 zinc ion per subunit.</text>
</comment>
<keyword evidence="6 9" id="KW-0862">Zinc</keyword>
<dbReference type="GO" id="GO:0008270">
    <property type="term" value="F:zinc ion binding"/>
    <property type="evidence" value="ECO:0007669"/>
    <property type="project" value="InterPro"/>
</dbReference>
<dbReference type="FunFam" id="2.60.40.1910:FF:000004">
    <property type="entry name" value="Aminopeptidase"/>
    <property type="match status" value="1"/>
</dbReference>
<dbReference type="Proteomes" id="UP001219933">
    <property type="component" value="Chromosome 2"/>
</dbReference>
<keyword evidence="3" id="KW-0645">Protease</keyword>
<reference evidence="15" key="1">
    <citation type="submission" date="2023-03" db="EMBL/GenBank/DDBJ databases">
        <title>Mating type loci evolution in Malassezia.</title>
        <authorList>
            <person name="Coelho M.A."/>
        </authorList>
    </citation>
    <scope>NUCLEOTIDE SEQUENCE</scope>
    <source>
        <strain evidence="15">CBS 11721</strain>
    </source>
</reference>
<evidence type="ECO:0000256" key="1">
    <source>
        <dbReference type="ARBA" id="ARBA00010136"/>
    </source>
</evidence>
<dbReference type="InterPro" id="IPR034016">
    <property type="entry name" value="M1_APN-typ"/>
</dbReference>
<feature type="binding site" evidence="9">
    <location>
        <position position="556"/>
    </location>
    <ligand>
        <name>Zn(2+)</name>
        <dbReference type="ChEBI" id="CHEBI:29105"/>
        <note>catalytic</note>
    </ligand>
</feature>
<feature type="compositionally biased region" description="Basic and acidic residues" evidence="11">
    <location>
        <begin position="34"/>
        <end position="45"/>
    </location>
</feature>
<evidence type="ECO:0000259" key="13">
    <source>
        <dbReference type="Pfam" id="PF11838"/>
    </source>
</evidence>
<protein>
    <submittedName>
        <fullName evidence="15">Aminopeptidase 2 mitochondrial</fullName>
    </submittedName>
</protein>
<feature type="site" description="Transition state stabilizer" evidence="10">
    <location>
        <position position="623"/>
    </location>
</feature>
<dbReference type="InterPro" id="IPR050344">
    <property type="entry name" value="Peptidase_M1_aminopeptidases"/>
</dbReference>
<evidence type="ECO:0000259" key="14">
    <source>
        <dbReference type="Pfam" id="PF17900"/>
    </source>
</evidence>
<feature type="binding site" evidence="9">
    <location>
        <position position="533"/>
    </location>
    <ligand>
        <name>Zn(2+)</name>
        <dbReference type="ChEBI" id="CHEBI:29105"/>
        <note>catalytic</note>
    </ligand>
</feature>
<dbReference type="Gene3D" id="1.10.390.10">
    <property type="entry name" value="Neutral Protease Domain 2"/>
    <property type="match status" value="1"/>
</dbReference>
<dbReference type="PANTHER" id="PTHR11533">
    <property type="entry name" value="PROTEASE M1 ZINC METALLOPROTEASE"/>
    <property type="match status" value="1"/>
</dbReference>
<evidence type="ECO:0000256" key="7">
    <source>
        <dbReference type="ARBA" id="ARBA00023049"/>
    </source>
</evidence>
<feature type="active site" description="Proton acceptor" evidence="8">
    <location>
        <position position="534"/>
    </location>
</feature>
<feature type="binding site" evidence="9">
    <location>
        <position position="537"/>
    </location>
    <ligand>
        <name>Zn(2+)</name>
        <dbReference type="ChEBI" id="CHEBI:29105"/>
        <note>catalytic</note>
    </ligand>
</feature>
<dbReference type="InterPro" id="IPR027268">
    <property type="entry name" value="Peptidase_M4/M1_CTD_sf"/>
</dbReference>
<keyword evidence="7" id="KW-0482">Metalloprotease</keyword>
<keyword evidence="2 15" id="KW-0031">Aminopeptidase</keyword>
<dbReference type="InterPro" id="IPR042097">
    <property type="entry name" value="Aminopeptidase_N-like_N_sf"/>
</dbReference>
<keyword evidence="5" id="KW-0378">Hydrolase</keyword>
<dbReference type="Gene3D" id="1.25.50.20">
    <property type="match status" value="1"/>
</dbReference>
<dbReference type="InterPro" id="IPR024571">
    <property type="entry name" value="ERAP1-like_C_dom"/>
</dbReference>
<accession>A0AAF0J6K5</accession>
<proteinExistence type="inferred from homology"/>
<dbReference type="GO" id="GO:0016020">
    <property type="term" value="C:membrane"/>
    <property type="evidence" value="ECO:0007669"/>
    <property type="project" value="TreeGrafter"/>
</dbReference>
<dbReference type="PANTHER" id="PTHR11533:SF174">
    <property type="entry name" value="PUROMYCIN-SENSITIVE AMINOPEPTIDASE-RELATED"/>
    <property type="match status" value="1"/>
</dbReference>
<dbReference type="Gene3D" id="2.60.40.1910">
    <property type="match status" value="1"/>
</dbReference>
<dbReference type="PRINTS" id="PR00756">
    <property type="entry name" value="ALADIPTASE"/>
</dbReference>
<dbReference type="Pfam" id="PF01433">
    <property type="entry name" value="Peptidase_M1"/>
    <property type="match status" value="1"/>
</dbReference>
<dbReference type="Gene3D" id="2.60.40.1730">
    <property type="entry name" value="tricorn interacting facor f3 domain"/>
    <property type="match status" value="1"/>
</dbReference>
<dbReference type="SUPFAM" id="SSF63737">
    <property type="entry name" value="Leukotriene A4 hydrolase N-terminal domain"/>
    <property type="match status" value="1"/>
</dbReference>
<dbReference type="AlphaFoldDB" id="A0AAF0J6K5"/>